<sequence>MDGGRVVDVDLTQEFVDRAENGEVGSRLVSETDRVRVWHIQARPGERLKVHTHVLDYFWTIHGPGRARSHQPDGSHFDVEYEAGDTKHFTFSKGERMTHSLENIGDTDLIFTTVEFKNSANAPLPLAKEASTG</sequence>
<dbReference type="InterPro" id="IPR011051">
    <property type="entry name" value="RmlC_Cupin_sf"/>
</dbReference>
<organism evidence="1">
    <name type="scientific">Boseongicola sp. SB0664_bin_43</name>
    <dbReference type="NCBI Taxonomy" id="2604844"/>
    <lineage>
        <taxon>Bacteria</taxon>
        <taxon>Pseudomonadati</taxon>
        <taxon>Pseudomonadota</taxon>
        <taxon>Alphaproteobacteria</taxon>
        <taxon>Rhodobacterales</taxon>
        <taxon>Paracoccaceae</taxon>
        <taxon>Boseongicola</taxon>
    </lineage>
</organism>
<dbReference type="EMBL" id="VXRY01000571">
    <property type="protein sequence ID" value="MXY35143.1"/>
    <property type="molecule type" value="Genomic_DNA"/>
</dbReference>
<name>A0A6B0Y592_9RHOB</name>
<accession>A0A6B0Y592</accession>
<dbReference type="Gene3D" id="2.60.120.10">
    <property type="entry name" value="Jelly Rolls"/>
    <property type="match status" value="1"/>
</dbReference>
<dbReference type="InterPro" id="IPR014710">
    <property type="entry name" value="RmlC-like_jellyroll"/>
</dbReference>
<evidence type="ECO:0000313" key="1">
    <source>
        <dbReference type="EMBL" id="MXY35143.1"/>
    </source>
</evidence>
<proteinExistence type="predicted"/>
<protein>
    <recommendedName>
        <fullName evidence="2">Cupin domain-containing protein</fullName>
    </recommendedName>
</protein>
<evidence type="ECO:0008006" key="2">
    <source>
        <dbReference type="Google" id="ProtNLM"/>
    </source>
</evidence>
<dbReference type="SUPFAM" id="SSF51182">
    <property type="entry name" value="RmlC-like cupins"/>
    <property type="match status" value="1"/>
</dbReference>
<gene>
    <name evidence="1" type="ORF">F4Y60_13885</name>
</gene>
<reference evidence="1" key="1">
    <citation type="submission" date="2019-09" db="EMBL/GenBank/DDBJ databases">
        <title>Characterisation of the sponge microbiome using genome-centric metagenomics.</title>
        <authorList>
            <person name="Engelberts J.P."/>
            <person name="Robbins S.J."/>
            <person name="De Goeij J.M."/>
            <person name="Aranda M."/>
            <person name="Bell S.C."/>
            <person name="Webster N.S."/>
        </authorList>
    </citation>
    <scope>NUCLEOTIDE SEQUENCE</scope>
    <source>
        <strain evidence="1">SB0664_bin_43</strain>
    </source>
</reference>
<dbReference type="AlphaFoldDB" id="A0A6B0Y592"/>
<comment type="caution">
    <text evidence="1">The sequence shown here is derived from an EMBL/GenBank/DDBJ whole genome shotgun (WGS) entry which is preliminary data.</text>
</comment>